<sequence length="165" mass="19590">MEHVDGFLKQGRCLCTDNWYTRLPLAHRPLKKRTDLVGTLRRNSKGLPSAMKDKKLKRGEIFYQQNQRGVLILKWRDRRIIHMLSTKHDARCQPDRKPAVVADYTMMKGFVDLSDQMAAYTPYLRKTSKWYIRLFYHLFTQTALVNAWFLYCEKVKKSRSTSSRN</sequence>
<evidence type="ECO:0000256" key="1">
    <source>
        <dbReference type="SAM" id="Phobius"/>
    </source>
</evidence>
<accession>A0A7I4XYC1</accession>
<keyword evidence="1" id="KW-0812">Transmembrane</keyword>
<keyword evidence="3" id="KW-1185">Reference proteome</keyword>
<dbReference type="AlphaFoldDB" id="A0A7I4XYC1"/>
<name>A0A7I4XYC1_HAECO</name>
<evidence type="ECO:0000259" key="2">
    <source>
        <dbReference type="Pfam" id="PF13843"/>
    </source>
</evidence>
<dbReference type="PANTHER" id="PTHR46599:SF3">
    <property type="entry name" value="PIGGYBAC TRANSPOSABLE ELEMENT-DERIVED PROTEIN 4"/>
    <property type="match status" value="1"/>
</dbReference>
<evidence type="ECO:0000313" key="4">
    <source>
        <dbReference type="WBParaSite" id="HCON_00020230-00001"/>
    </source>
</evidence>
<feature type="transmembrane region" description="Helical" evidence="1">
    <location>
        <begin position="134"/>
        <end position="151"/>
    </location>
</feature>
<dbReference type="OrthoDB" id="5862982at2759"/>
<dbReference type="OMA" id="SIDEAMC"/>
<keyword evidence="1" id="KW-1133">Transmembrane helix</keyword>
<evidence type="ECO:0000313" key="3">
    <source>
        <dbReference type="Proteomes" id="UP000025227"/>
    </source>
</evidence>
<protein>
    <submittedName>
        <fullName evidence="4">DDE_Tnp_1_7 domain-containing protein</fullName>
    </submittedName>
</protein>
<dbReference type="PANTHER" id="PTHR46599">
    <property type="entry name" value="PIGGYBAC TRANSPOSABLE ELEMENT-DERIVED PROTEIN 4"/>
    <property type="match status" value="1"/>
</dbReference>
<feature type="domain" description="PiggyBac transposable element-derived protein" evidence="2">
    <location>
        <begin position="5"/>
        <end position="148"/>
    </location>
</feature>
<dbReference type="InterPro" id="IPR029526">
    <property type="entry name" value="PGBD"/>
</dbReference>
<reference evidence="4" key="1">
    <citation type="submission" date="2020-12" db="UniProtKB">
        <authorList>
            <consortium name="WormBaseParasite"/>
        </authorList>
    </citation>
    <scope>IDENTIFICATION</scope>
    <source>
        <strain evidence="4">MHco3</strain>
    </source>
</reference>
<dbReference type="WBParaSite" id="HCON_00020230-00001">
    <property type="protein sequence ID" value="HCON_00020230-00001"/>
    <property type="gene ID" value="HCON_00020230"/>
</dbReference>
<dbReference type="Pfam" id="PF13843">
    <property type="entry name" value="DDE_Tnp_1_7"/>
    <property type="match status" value="1"/>
</dbReference>
<keyword evidence="1" id="KW-0472">Membrane</keyword>
<dbReference type="Proteomes" id="UP000025227">
    <property type="component" value="Unplaced"/>
</dbReference>
<proteinExistence type="predicted"/>
<organism evidence="3 4">
    <name type="scientific">Haemonchus contortus</name>
    <name type="common">Barber pole worm</name>
    <dbReference type="NCBI Taxonomy" id="6289"/>
    <lineage>
        <taxon>Eukaryota</taxon>
        <taxon>Metazoa</taxon>
        <taxon>Ecdysozoa</taxon>
        <taxon>Nematoda</taxon>
        <taxon>Chromadorea</taxon>
        <taxon>Rhabditida</taxon>
        <taxon>Rhabditina</taxon>
        <taxon>Rhabditomorpha</taxon>
        <taxon>Strongyloidea</taxon>
        <taxon>Trichostrongylidae</taxon>
        <taxon>Haemonchus</taxon>
    </lineage>
</organism>